<reference evidence="8" key="1">
    <citation type="submission" date="2020-10" db="EMBL/GenBank/DDBJ databases">
        <authorList>
            <person name="Gilroy R."/>
        </authorList>
    </citation>
    <scope>NUCLEOTIDE SEQUENCE</scope>
    <source>
        <strain evidence="8">17073</strain>
    </source>
</reference>
<evidence type="ECO:0000313" key="9">
    <source>
        <dbReference type="Proteomes" id="UP000824076"/>
    </source>
</evidence>
<feature type="transmembrane region" description="Helical" evidence="6">
    <location>
        <begin position="191"/>
        <end position="215"/>
    </location>
</feature>
<sequence length="392" mass="43754">MPFMVDIGFIDSLKRGVRQLCSRWLYFFAMIVIPIASAFFLLGLMRNGLPLHIPAAVVDLDNTVETRQIVRNIEASAEVLITHEVESEAAAMQLIREGKIYGFYVIPKNFTRDATAGQNPEIAYYTNSTFFIPSSLLFRSLKTNTVLTSAAIVRNYLVASGSATDTQAQALLQPVPLQTNMIHNPESNYSVYLSNSFIPALLALMILLTTAYSIWHEEKMRTSPQWIAAGRGSITIALLGKLLPQTVVFSAVGIFIQSVMYGYLHFPLNCSVLQTVSTMILFVLANQGFAVFLAGILPNLRLSLSLCSLIGVLTFSIGAFSYPLEDMYGSIAIFSYVVPARYYFLIYVDQMLNGIPLYYSRFYYAALLAFMLLPLLVARRIKRHALHPVYVP</sequence>
<comment type="subcellular location">
    <subcellularLocation>
        <location evidence="1">Cell membrane</location>
        <topology evidence="1">Multi-pass membrane protein</topology>
    </subcellularLocation>
</comment>
<reference evidence="8" key="2">
    <citation type="journal article" date="2021" name="PeerJ">
        <title>Extensive microbial diversity within the chicken gut microbiome revealed by metagenomics and culture.</title>
        <authorList>
            <person name="Gilroy R."/>
            <person name="Ravi A."/>
            <person name="Getino M."/>
            <person name="Pursley I."/>
            <person name="Horton D.L."/>
            <person name="Alikhan N.F."/>
            <person name="Baker D."/>
            <person name="Gharbi K."/>
            <person name="Hall N."/>
            <person name="Watson M."/>
            <person name="Adriaenssens E.M."/>
            <person name="Foster-Nyarko E."/>
            <person name="Jarju S."/>
            <person name="Secka A."/>
            <person name="Antonio M."/>
            <person name="Oren A."/>
            <person name="Chaudhuri R.R."/>
            <person name="La Ragione R."/>
            <person name="Hildebrand F."/>
            <person name="Pallen M.J."/>
        </authorList>
    </citation>
    <scope>NUCLEOTIDE SEQUENCE</scope>
    <source>
        <strain evidence="8">17073</strain>
    </source>
</reference>
<dbReference type="InterPro" id="IPR051449">
    <property type="entry name" value="ABC-2_transporter_component"/>
</dbReference>
<feature type="transmembrane region" description="Helical" evidence="6">
    <location>
        <begin position="242"/>
        <end position="264"/>
    </location>
</feature>
<feature type="transmembrane region" description="Helical" evidence="6">
    <location>
        <begin position="302"/>
        <end position="320"/>
    </location>
</feature>
<feature type="transmembrane region" description="Helical" evidence="6">
    <location>
        <begin position="24"/>
        <end position="44"/>
    </location>
</feature>
<gene>
    <name evidence="8" type="ORF">IAD18_05995</name>
</gene>
<dbReference type="InterPro" id="IPR013525">
    <property type="entry name" value="ABC2_TM"/>
</dbReference>
<evidence type="ECO:0000256" key="5">
    <source>
        <dbReference type="ARBA" id="ARBA00023136"/>
    </source>
</evidence>
<feature type="transmembrane region" description="Helical" evidence="6">
    <location>
        <begin position="327"/>
        <end position="346"/>
    </location>
</feature>
<evidence type="ECO:0000259" key="7">
    <source>
        <dbReference type="Pfam" id="PF12698"/>
    </source>
</evidence>
<evidence type="ECO:0000256" key="2">
    <source>
        <dbReference type="ARBA" id="ARBA00022475"/>
    </source>
</evidence>
<feature type="domain" description="ABC-2 type transporter transmembrane" evidence="7">
    <location>
        <begin position="26"/>
        <end position="377"/>
    </location>
</feature>
<feature type="transmembrane region" description="Helical" evidence="6">
    <location>
        <begin position="358"/>
        <end position="378"/>
    </location>
</feature>
<dbReference type="GO" id="GO:0140359">
    <property type="term" value="F:ABC-type transporter activity"/>
    <property type="evidence" value="ECO:0007669"/>
    <property type="project" value="InterPro"/>
</dbReference>
<evidence type="ECO:0000256" key="6">
    <source>
        <dbReference type="SAM" id="Phobius"/>
    </source>
</evidence>
<dbReference type="PANTHER" id="PTHR30294">
    <property type="entry name" value="MEMBRANE COMPONENT OF ABC TRANSPORTER YHHJ-RELATED"/>
    <property type="match status" value="1"/>
</dbReference>
<dbReference type="EMBL" id="DVMS01000171">
    <property type="protein sequence ID" value="HIU39198.1"/>
    <property type="molecule type" value="Genomic_DNA"/>
</dbReference>
<comment type="caution">
    <text evidence="8">The sequence shown here is derived from an EMBL/GenBank/DDBJ whole genome shotgun (WGS) entry which is preliminary data.</text>
</comment>
<dbReference type="Pfam" id="PF12698">
    <property type="entry name" value="ABC2_membrane_3"/>
    <property type="match status" value="1"/>
</dbReference>
<protein>
    <submittedName>
        <fullName evidence="8">ABC transporter permease</fullName>
    </submittedName>
</protein>
<evidence type="ECO:0000256" key="4">
    <source>
        <dbReference type="ARBA" id="ARBA00022989"/>
    </source>
</evidence>
<dbReference type="PANTHER" id="PTHR30294:SF47">
    <property type="entry name" value="INNER MEMBRANE TRANSPORT PERMEASE YHHJ"/>
    <property type="match status" value="1"/>
</dbReference>
<proteinExistence type="predicted"/>
<evidence type="ECO:0000256" key="3">
    <source>
        <dbReference type="ARBA" id="ARBA00022692"/>
    </source>
</evidence>
<dbReference type="GO" id="GO:0005886">
    <property type="term" value="C:plasma membrane"/>
    <property type="evidence" value="ECO:0007669"/>
    <property type="project" value="UniProtKB-SubCell"/>
</dbReference>
<organism evidence="8 9">
    <name type="scientific">Candidatus Limisoma intestinavium</name>
    <dbReference type="NCBI Taxonomy" id="2840856"/>
    <lineage>
        <taxon>Bacteria</taxon>
        <taxon>Pseudomonadati</taxon>
        <taxon>Bacteroidota</taxon>
        <taxon>Bacteroidia</taxon>
        <taxon>Bacteroidales</taxon>
        <taxon>Candidatus Limisoma</taxon>
    </lineage>
</organism>
<accession>A0A9D1ILB5</accession>
<dbReference type="AlphaFoldDB" id="A0A9D1ILB5"/>
<keyword evidence="2" id="KW-1003">Cell membrane</keyword>
<evidence type="ECO:0000313" key="8">
    <source>
        <dbReference type="EMBL" id="HIU39198.1"/>
    </source>
</evidence>
<keyword evidence="5 6" id="KW-0472">Membrane</keyword>
<name>A0A9D1ILB5_9BACT</name>
<evidence type="ECO:0000256" key="1">
    <source>
        <dbReference type="ARBA" id="ARBA00004651"/>
    </source>
</evidence>
<feature type="transmembrane region" description="Helical" evidence="6">
    <location>
        <begin position="276"/>
        <end position="296"/>
    </location>
</feature>
<keyword evidence="4 6" id="KW-1133">Transmembrane helix</keyword>
<dbReference type="Proteomes" id="UP000824076">
    <property type="component" value="Unassembled WGS sequence"/>
</dbReference>
<keyword evidence="3 6" id="KW-0812">Transmembrane</keyword>
<dbReference type="Gene3D" id="3.40.1710.10">
    <property type="entry name" value="abc type-2 transporter like domain"/>
    <property type="match status" value="1"/>
</dbReference>